<dbReference type="STRING" id="264201.pc0731"/>
<evidence type="ECO:0000313" key="2">
    <source>
        <dbReference type="EMBL" id="CAF23455.1"/>
    </source>
</evidence>
<accession>Q6MD94</accession>
<dbReference type="Proteomes" id="UP000000529">
    <property type="component" value="Chromosome"/>
</dbReference>
<protein>
    <submittedName>
        <fullName evidence="2">Uncharacterized protein</fullName>
    </submittedName>
</protein>
<dbReference type="HOGENOM" id="CLU_2586553_0_0_0"/>
<keyword evidence="3" id="KW-1185">Reference proteome</keyword>
<keyword evidence="1" id="KW-0472">Membrane</keyword>
<keyword evidence="1" id="KW-1133">Transmembrane helix</keyword>
<keyword evidence="1" id="KW-0812">Transmembrane</keyword>
<dbReference type="AlphaFoldDB" id="Q6MD94"/>
<reference evidence="2 3" key="1">
    <citation type="journal article" date="2004" name="Science">
        <title>Illuminating the evolutionary history of chlamydiae.</title>
        <authorList>
            <person name="Horn M."/>
            <person name="Collingro A."/>
            <person name="Schmitz-Esser S."/>
            <person name="Beier C.L."/>
            <person name="Purkhold U."/>
            <person name="Fartmann B."/>
            <person name="Brandt P."/>
            <person name="Nyakatura G.J."/>
            <person name="Droege M."/>
            <person name="Frishman D."/>
            <person name="Rattei T."/>
            <person name="Mewes H."/>
            <person name="Wagner M."/>
        </authorList>
    </citation>
    <scope>NUCLEOTIDE SEQUENCE [LARGE SCALE GENOMIC DNA]</scope>
    <source>
        <strain evidence="2 3">UWE25</strain>
    </source>
</reference>
<evidence type="ECO:0000313" key="3">
    <source>
        <dbReference type="Proteomes" id="UP000000529"/>
    </source>
</evidence>
<sequence>MIYFIISSIVFSGDWTEIFNWYNLAIFLGVIGACYIKAPFINQHILKFLKKYNIQTSSIIQKDVLWLIFSILIDATDNNV</sequence>
<evidence type="ECO:0000256" key="1">
    <source>
        <dbReference type="SAM" id="Phobius"/>
    </source>
</evidence>
<dbReference type="EMBL" id="BX908798">
    <property type="protein sequence ID" value="CAF23455.1"/>
    <property type="molecule type" value="Genomic_DNA"/>
</dbReference>
<name>Q6MD94_PARUW</name>
<organism evidence="2 3">
    <name type="scientific">Protochlamydia amoebophila (strain UWE25)</name>
    <dbReference type="NCBI Taxonomy" id="264201"/>
    <lineage>
        <taxon>Bacteria</taxon>
        <taxon>Pseudomonadati</taxon>
        <taxon>Chlamydiota</taxon>
        <taxon>Chlamydiia</taxon>
        <taxon>Parachlamydiales</taxon>
        <taxon>Parachlamydiaceae</taxon>
        <taxon>Candidatus Protochlamydia</taxon>
    </lineage>
</organism>
<dbReference type="KEGG" id="pcu:PC_RS03515"/>
<feature type="transmembrane region" description="Helical" evidence="1">
    <location>
        <begin position="21"/>
        <end position="41"/>
    </location>
</feature>
<gene>
    <name evidence="2" type="ORF">PC_RS03515</name>
</gene>
<proteinExistence type="predicted"/>